<name>A0A7W3TAU0_9ACTN</name>
<evidence type="ECO:0000313" key="2">
    <source>
        <dbReference type="EMBL" id="MBB0243439.1"/>
    </source>
</evidence>
<dbReference type="RefSeq" id="WP_182605112.1">
    <property type="nucleotide sequence ID" value="NZ_VKHT01000078.1"/>
</dbReference>
<reference evidence="3" key="1">
    <citation type="submission" date="2019-10" db="EMBL/GenBank/DDBJ databases">
        <title>Streptomyces sp. nov., a novel actinobacterium isolated from alkaline environment.</title>
        <authorList>
            <person name="Golinska P."/>
        </authorList>
    </citation>
    <scope>NUCLEOTIDE SEQUENCE [LARGE SCALE GENOMIC DNA]</scope>
    <source>
        <strain evidence="3">DSM 42118</strain>
    </source>
</reference>
<comment type="caution">
    <text evidence="2">The sequence shown here is derived from an EMBL/GenBank/DDBJ whole genome shotgun (WGS) entry which is preliminary data.</text>
</comment>
<dbReference type="AlphaFoldDB" id="A0A7W3TAU0"/>
<gene>
    <name evidence="2" type="ORF">FNQ90_04775</name>
</gene>
<organism evidence="2 3">
    <name type="scientific">Streptomyces alkaliphilus</name>
    <dbReference type="NCBI Taxonomy" id="1472722"/>
    <lineage>
        <taxon>Bacteria</taxon>
        <taxon>Bacillati</taxon>
        <taxon>Actinomycetota</taxon>
        <taxon>Actinomycetes</taxon>
        <taxon>Kitasatosporales</taxon>
        <taxon>Streptomycetaceae</taxon>
        <taxon>Streptomyces</taxon>
    </lineage>
</organism>
<protein>
    <submittedName>
        <fullName evidence="2">Uncharacterized protein</fullName>
    </submittedName>
</protein>
<evidence type="ECO:0000313" key="3">
    <source>
        <dbReference type="Proteomes" id="UP000538929"/>
    </source>
</evidence>
<sequence length="85" mass="9246">MCAQDPLPGLPERPSPPSGDGPILEENVPPPERRNGAEASPPPFGPARTEEERRPTDASSLAELRRRQAVLTEAIEAHFRELGAR</sequence>
<keyword evidence="3" id="KW-1185">Reference proteome</keyword>
<proteinExistence type="predicted"/>
<evidence type="ECO:0000256" key="1">
    <source>
        <dbReference type="SAM" id="MobiDB-lite"/>
    </source>
</evidence>
<dbReference type="EMBL" id="VKHT01000078">
    <property type="protein sequence ID" value="MBB0243439.1"/>
    <property type="molecule type" value="Genomic_DNA"/>
</dbReference>
<accession>A0A7W3TAU0</accession>
<feature type="compositionally biased region" description="Pro residues" evidence="1">
    <location>
        <begin position="8"/>
        <end position="19"/>
    </location>
</feature>
<feature type="region of interest" description="Disordered" evidence="1">
    <location>
        <begin position="1"/>
        <end position="62"/>
    </location>
</feature>
<dbReference type="Proteomes" id="UP000538929">
    <property type="component" value="Unassembled WGS sequence"/>
</dbReference>